<reference evidence="1 2" key="1">
    <citation type="journal article" date="2021" name="BMC Biol.">
        <title>Horizontally acquired antibacterial genes associated with adaptive radiation of ladybird beetles.</title>
        <authorList>
            <person name="Li H.S."/>
            <person name="Tang X.F."/>
            <person name="Huang Y.H."/>
            <person name="Xu Z.Y."/>
            <person name="Chen M.L."/>
            <person name="Du X.Y."/>
            <person name="Qiu B.Y."/>
            <person name="Chen P.T."/>
            <person name="Zhang W."/>
            <person name="Slipinski A."/>
            <person name="Escalona H.E."/>
            <person name="Waterhouse R.M."/>
            <person name="Zwick A."/>
            <person name="Pang H."/>
        </authorList>
    </citation>
    <scope>NUCLEOTIDE SEQUENCE [LARGE SCALE GENOMIC DNA]</scope>
    <source>
        <strain evidence="1">SYSU2018</strain>
    </source>
</reference>
<organism evidence="1 2">
    <name type="scientific">Cryptolaemus montrouzieri</name>
    <dbReference type="NCBI Taxonomy" id="559131"/>
    <lineage>
        <taxon>Eukaryota</taxon>
        <taxon>Metazoa</taxon>
        <taxon>Ecdysozoa</taxon>
        <taxon>Arthropoda</taxon>
        <taxon>Hexapoda</taxon>
        <taxon>Insecta</taxon>
        <taxon>Pterygota</taxon>
        <taxon>Neoptera</taxon>
        <taxon>Endopterygota</taxon>
        <taxon>Coleoptera</taxon>
        <taxon>Polyphaga</taxon>
        <taxon>Cucujiformia</taxon>
        <taxon>Coccinelloidea</taxon>
        <taxon>Coccinellidae</taxon>
        <taxon>Scymninae</taxon>
        <taxon>Scymnini</taxon>
        <taxon>Cryptolaemus</taxon>
    </lineage>
</organism>
<evidence type="ECO:0000313" key="1">
    <source>
        <dbReference type="EMBL" id="KAL3283293.1"/>
    </source>
</evidence>
<comment type="caution">
    <text evidence="1">The sequence shown here is derived from an EMBL/GenBank/DDBJ whole genome shotgun (WGS) entry which is preliminary data.</text>
</comment>
<dbReference type="Proteomes" id="UP001516400">
    <property type="component" value="Unassembled WGS sequence"/>
</dbReference>
<gene>
    <name evidence="1" type="ORF">HHI36_006442</name>
</gene>
<sequence>GKHQKASGQQPVLTREEENLFSNCIISMGSFVILKHIIKNYLSGRNVKNDNLPRCDWVKGFIVSYPSELAEELKDIPSTNIWNYDETNLTDDPGKKF</sequence>
<accession>A0ABD2NX81</accession>
<keyword evidence="2" id="KW-1185">Reference proteome</keyword>
<dbReference type="AlphaFoldDB" id="A0ABD2NX81"/>
<proteinExistence type="predicted"/>
<name>A0ABD2NX81_9CUCU</name>
<dbReference type="EMBL" id="JABFTP020000144">
    <property type="protein sequence ID" value="KAL3283293.1"/>
    <property type="molecule type" value="Genomic_DNA"/>
</dbReference>
<feature type="non-terminal residue" evidence="1">
    <location>
        <position position="1"/>
    </location>
</feature>
<protein>
    <recommendedName>
        <fullName evidence="3">Transposase</fullName>
    </recommendedName>
</protein>
<evidence type="ECO:0008006" key="3">
    <source>
        <dbReference type="Google" id="ProtNLM"/>
    </source>
</evidence>
<evidence type="ECO:0000313" key="2">
    <source>
        <dbReference type="Proteomes" id="UP001516400"/>
    </source>
</evidence>